<sequence length="77" mass="8677">MQRSTVSGRDMPGYKEEEATNKKACIAGTGSAATQCPFYRRLHTFLGNLPMNDRSLVQEIFKLDMVERLPEDAEIIV</sequence>
<dbReference type="Proteomes" id="UP001321473">
    <property type="component" value="Unassembled WGS sequence"/>
</dbReference>
<reference evidence="1 2" key="1">
    <citation type="journal article" date="2023" name="Arcadia Sci">
        <title>De novo assembly of a long-read Amblyomma americanum tick genome.</title>
        <authorList>
            <person name="Chou S."/>
            <person name="Poskanzer K.E."/>
            <person name="Rollins M."/>
            <person name="Thuy-Boun P.S."/>
        </authorList>
    </citation>
    <scope>NUCLEOTIDE SEQUENCE [LARGE SCALE GENOMIC DNA]</scope>
    <source>
        <strain evidence="1">F_SG_1</strain>
        <tissue evidence="1">Salivary glands</tissue>
    </source>
</reference>
<evidence type="ECO:0000313" key="1">
    <source>
        <dbReference type="EMBL" id="KAK8780756.1"/>
    </source>
</evidence>
<keyword evidence="2" id="KW-1185">Reference proteome</keyword>
<dbReference type="AlphaFoldDB" id="A0AAQ4F0U7"/>
<dbReference type="EMBL" id="JARKHS020008466">
    <property type="protein sequence ID" value="KAK8780756.1"/>
    <property type="molecule type" value="Genomic_DNA"/>
</dbReference>
<comment type="caution">
    <text evidence="1">The sequence shown here is derived from an EMBL/GenBank/DDBJ whole genome shotgun (WGS) entry which is preliminary data.</text>
</comment>
<evidence type="ECO:0000313" key="2">
    <source>
        <dbReference type="Proteomes" id="UP001321473"/>
    </source>
</evidence>
<proteinExistence type="predicted"/>
<accession>A0AAQ4F0U7</accession>
<protein>
    <submittedName>
        <fullName evidence="1">Uncharacterized protein</fullName>
    </submittedName>
</protein>
<name>A0AAQ4F0U7_AMBAM</name>
<gene>
    <name evidence="1" type="ORF">V5799_017903</name>
</gene>
<organism evidence="1 2">
    <name type="scientific">Amblyomma americanum</name>
    <name type="common">Lone star tick</name>
    <dbReference type="NCBI Taxonomy" id="6943"/>
    <lineage>
        <taxon>Eukaryota</taxon>
        <taxon>Metazoa</taxon>
        <taxon>Ecdysozoa</taxon>
        <taxon>Arthropoda</taxon>
        <taxon>Chelicerata</taxon>
        <taxon>Arachnida</taxon>
        <taxon>Acari</taxon>
        <taxon>Parasitiformes</taxon>
        <taxon>Ixodida</taxon>
        <taxon>Ixodoidea</taxon>
        <taxon>Ixodidae</taxon>
        <taxon>Amblyomminae</taxon>
        <taxon>Amblyomma</taxon>
    </lineage>
</organism>